<feature type="transmembrane region" description="Helical" evidence="7">
    <location>
        <begin position="247"/>
        <end position="269"/>
    </location>
</feature>
<proteinExistence type="inferred from homology"/>
<reference evidence="8" key="1">
    <citation type="submission" date="2023-04" db="EMBL/GenBank/DDBJ databases">
        <title>Ambrosiozyma monospora NBRC 1965.</title>
        <authorList>
            <person name="Ichikawa N."/>
            <person name="Sato H."/>
            <person name="Tonouchi N."/>
        </authorList>
    </citation>
    <scope>NUCLEOTIDE SEQUENCE</scope>
    <source>
        <strain evidence="8">NBRC 1965</strain>
    </source>
</reference>
<evidence type="ECO:0000256" key="2">
    <source>
        <dbReference type="ARBA" id="ARBA00009969"/>
    </source>
</evidence>
<dbReference type="Pfam" id="PF04479">
    <property type="entry name" value="RTA1"/>
    <property type="match status" value="1"/>
</dbReference>
<keyword evidence="5 7" id="KW-0472">Membrane</keyword>
<evidence type="ECO:0000256" key="7">
    <source>
        <dbReference type="SAM" id="Phobius"/>
    </source>
</evidence>
<comment type="caution">
    <text evidence="8">The sequence shown here is derived from an EMBL/GenBank/DDBJ whole genome shotgun (WGS) entry which is preliminary data.</text>
</comment>
<evidence type="ECO:0000256" key="4">
    <source>
        <dbReference type="ARBA" id="ARBA00022989"/>
    </source>
</evidence>
<comment type="similarity">
    <text evidence="2">Belongs to the lipid-translocating exporter (LTE) (TC 9.A.26.1) family.</text>
</comment>
<feature type="transmembrane region" description="Helical" evidence="7">
    <location>
        <begin position="158"/>
        <end position="184"/>
    </location>
</feature>
<feature type="compositionally biased region" description="Basic and acidic residues" evidence="6">
    <location>
        <begin position="275"/>
        <end position="299"/>
    </location>
</feature>
<dbReference type="AlphaFoldDB" id="A0A9W6YW05"/>
<feature type="transmembrane region" description="Helical" evidence="7">
    <location>
        <begin position="79"/>
        <end position="101"/>
    </location>
</feature>
<feature type="transmembrane region" description="Helical" evidence="7">
    <location>
        <begin position="205"/>
        <end position="227"/>
    </location>
</feature>
<evidence type="ECO:0000256" key="5">
    <source>
        <dbReference type="ARBA" id="ARBA00023136"/>
    </source>
</evidence>
<gene>
    <name evidence="8" type="ORF">Amon01_000320400</name>
</gene>
<accession>A0A9W6YW05</accession>
<feature type="transmembrane region" description="Helical" evidence="7">
    <location>
        <begin position="121"/>
        <end position="138"/>
    </location>
</feature>
<comment type="subcellular location">
    <subcellularLocation>
        <location evidence="1">Membrane</location>
        <topology evidence="1">Multi-pass membrane protein</topology>
    </subcellularLocation>
</comment>
<dbReference type="InterPro" id="IPR007568">
    <property type="entry name" value="RTA1"/>
</dbReference>
<dbReference type="PANTHER" id="PTHR31465">
    <property type="entry name" value="PROTEIN RTA1-RELATED"/>
    <property type="match status" value="1"/>
</dbReference>
<feature type="transmembrane region" description="Helical" evidence="7">
    <location>
        <begin position="47"/>
        <end position="67"/>
    </location>
</feature>
<organism evidence="8 9">
    <name type="scientific">Ambrosiozyma monospora</name>
    <name type="common">Yeast</name>
    <name type="synonym">Endomycopsis monosporus</name>
    <dbReference type="NCBI Taxonomy" id="43982"/>
    <lineage>
        <taxon>Eukaryota</taxon>
        <taxon>Fungi</taxon>
        <taxon>Dikarya</taxon>
        <taxon>Ascomycota</taxon>
        <taxon>Saccharomycotina</taxon>
        <taxon>Pichiomycetes</taxon>
        <taxon>Pichiales</taxon>
        <taxon>Pichiaceae</taxon>
        <taxon>Ambrosiozyma</taxon>
    </lineage>
</organism>
<evidence type="ECO:0000256" key="6">
    <source>
        <dbReference type="SAM" id="MobiDB-lite"/>
    </source>
</evidence>
<evidence type="ECO:0000313" key="8">
    <source>
        <dbReference type="EMBL" id="GMG25999.1"/>
    </source>
</evidence>
<dbReference type="PANTHER" id="PTHR31465:SF1">
    <property type="entry name" value="PROTEIN RTA1-RELATED"/>
    <property type="match status" value="1"/>
</dbReference>
<dbReference type="GO" id="GO:0016020">
    <property type="term" value="C:membrane"/>
    <property type="evidence" value="ECO:0007669"/>
    <property type="project" value="UniProtKB-SubCell"/>
</dbReference>
<sequence>MIYNFYTEDILYFGNTPQYGGNTFYTIVYAFLFVIHTILAIVTREIVFGSAFVIGCILEMCGFCGRVDAHFHDTNLADYMVSLVGTILGPVFFLAGIYDIFGHIMKLYNSEFCPIKNVSDYRLTFAIMDFISFIILLAGCGVAGDGGENRSVVGAHCIIAGLVIQLVILIIFTGFVGAFFFNMYNHSSKTSLKLDDRFSKIRDTPYTGSVVFSILISIFLYYIRTIYRIVQMSGSFNSKLHRNETLILVLDAAMVAISVILLTIFYPGLQTKKMRDVKKPQETKPEDGEAEFKLDDEPASKTSITAV</sequence>
<feature type="transmembrane region" description="Helical" evidence="7">
    <location>
        <begin position="23"/>
        <end position="42"/>
    </location>
</feature>
<feature type="region of interest" description="Disordered" evidence="6">
    <location>
        <begin position="275"/>
        <end position="307"/>
    </location>
</feature>
<evidence type="ECO:0000256" key="1">
    <source>
        <dbReference type="ARBA" id="ARBA00004141"/>
    </source>
</evidence>
<name>A0A9W6YW05_AMBMO</name>
<keyword evidence="4 7" id="KW-1133">Transmembrane helix</keyword>
<dbReference type="OrthoDB" id="3358017at2759"/>
<dbReference type="Proteomes" id="UP001165063">
    <property type="component" value="Unassembled WGS sequence"/>
</dbReference>
<dbReference type="EMBL" id="BSXU01001307">
    <property type="protein sequence ID" value="GMG25999.1"/>
    <property type="molecule type" value="Genomic_DNA"/>
</dbReference>
<keyword evidence="9" id="KW-1185">Reference proteome</keyword>
<evidence type="ECO:0000313" key="9">
    <source>
        <dbReference type="Proteomes" id="UP001165063"/>
    </source>
</evidence>
<evidence type="ECO:0000256" key="3">
    <source>
        <dbReference type="ARBA" id="ARBA00022692"/>
    </source>
</evidence>
<keyword evidence="3 7" id="KW-0812">Transmembrane</keyword>
<protein>
    <submittedName>
        <fullName evidence="8">Unnamed protein product</fullName>
    </submittedName>
</protein>